<keyword evidence="3" id="KW-1185">Reference proteome</keyword>
<keyword evidence="1" id="KW-0472">Membrane</keyword>
<evidence type="ECO:0000313" key="3">
    <source>
        <dbReference type="Proteomes" id="UP000279833"/>
    </source>
</evidence>
<organism evidence="4">
    <name type="scientific">Schistosoma curassoni</name>
    <dbReference type="NCBI Taxonomy" id="6186"/>
    <lineage>
        <taxon>Eukaryota</taxon>
        <taxon>Metazoa</taxon>
        <taxon>Spiralia</taxon>
        <taxon>Lophotrochozoa</taxon>
        <taxon>Platyhelminthes</taxon>
        <taxon>Trematoda</taxon>
        <taxon>Digenea</taxon>
        <taxon>Strigeidida</taxon>
        <taxon>Schistosomatoidea</taxon>
        <taxon>Schistosomatidae</taxon>
        <taxon>Schistosoma</taxon>
    </lineage>
</organism>
<gene>
    <name evidence="2" type="ORF">SCUD_LOCUS22000</name>
</gene>
<dbReference type="AlphaFoldDB" id="A0A183L3U2"/>
<evidence type="ECO:0000256" key="1">
    <source>
        <dbReference type="SAM" id="Phobius"/>
    </source>
</evidence>
<reference evidence="2 3" key="2">
    <citation type="submission" date="2018-11" db="EMBL/GenBank/DDBJ databases">
        <authorList>
            <consortium name="Pathogen Informatics"/>
        </authorList>
    </citation>
    <scope>NUCLEOTIDE SEQUENCE [LARGE SCALE GENOMIC DNA]</scope>
    <source>
        <strain evidence="2">Dakar</strain>
        <strain evidence="3">Dakar, Senegal</strain>
    </source>
</reference>
<dbReference type="Proteomes" id="UP000279833">
    <property type="component" value="Unassembled WGS sequence"/>
</dbReference>
<evidence type="ECO:0000313" key="4">
    <source>
        <dbReference type="WBParaSite" id="SCUD_0002200301-mRNA-1"/>
    </source>
</evidence>
<keyword evidence="1" id="KW-1133">Transmembrane helix</keyword>
<reference evidence="4" key="1">
    <citation type="submission" date="2016-06" db="UniProtKB">
        <authorList>
            <consortium name="WormBaseParasite"/>
        </authorList>
    </citation>
    <scope>IDENTIFICATION</scope>
</reference>
<feature type="transmembrane region" description="Helical" evidence="1">
    <location>
        <begin position="46"/>
        <end position="65"/>
    </location>
</feature>
<protein>
    <submittedName>
        <fullName evidence="4">Secreted protein</fullName>
    </submittedName>
</protein>
<sequence length="83" mass="9487">MIIQPWRMNQKFQMMNSSQNSVIMILLLLVPEVIRSAVVDLSIKTIALKRKSAVIVIVVVIIMIMRNQITKASLKENIVTENH</sequence>
<dbReference type="WBParaSite" id="SCUD_0002200301-mRNA-1">
    <property type="protein sequence ID" value="SCUD_0002200301-mRNA-1"/>
    <property type="gene ID" value="SCUD_0002200301"/>
</dbReference>
<name>A0A183L3U2_9TREM</name>
<proteinExistence type="predicted"/>
<keyword evidence="1" id="KW-0812">Transmembrane</keyword>
<accession>A0A183L3U2</accession>
<evidence type="ECO:0000313" key="2">
    <source>
        <dbReference type="EMBL" id="VDP77308.1"/>
    </source>
</evidence>
<dbReference type="EMBL" id="UZAK01048050">
    <property type="protein sequence ID" value="VDP77308.1"/>
    <property type="molecule type" value="Genomic_DNA"/>
</dbReference>